<dbReference type="Pfam" id="PF09005">
    <property type="entry name" value="FUBP_C"/>
    <property type="match status" value="1"/>
</dbReference>
<feature type="region of interest" description="Disordered" evidence="5">
    <location>
        <begin position="701"/>
        <end position="727"/>
    </location>
</feature>
<feature type="region of interest" description="Disordered" evidence="5">
    <location>
        <begin position="191"/>
        <end position="228"/>
    </location>
</feature>
<evidence type="ECO:0000256" key="3">
    <source>
        <dbReference type="ARBA" id="ARBA00023242"/>
    </source>
</evidence>
<keyword evidence="3" id="KW-0539">Nucleus</keyword>
<feature type="domain" description="K Homology" evidence="6">
    <location>
        <begin position="454"/>
        <end position="525"/>
    </location>
</feature>
<dbReference type="GO" id="GO:0003723">
    <property type="term" value="F:RNA binding"/>
    <property type="evidence" value="ECO:0007669"/>
    <property type="project" value="UniProtKB-UniRule"/>
</dbReference>
<dbReference type="CTD" id="6096388"/>
<dbReference type="RefSeq" id="XP_042938756.1">
    <property type="nucleotide sequence ID" value="XM_043082822.1"/>
</dbReference>
<dbReference type="GO" id="GO:0006355">
    <property type="term" value="P:regulation of DNA-templated transcription"/>
    <property type="evidence" value="ECO:0007669"/>
    <property type="project" value="InterPro"/>
</dbReference>
<protein>
    <submittedName>
        <fullName evidence="7">KH domain containing protein</fullName>
    </submittedName>
</protein>
<dbReference type="InterPro" id="IPR004088">
    <property type="entry name" value="KH_dom_type_1"/>
</dbReference>
<evidence type="ECO:0000313" key="7">
    <source>
        <dbReference type="EMBL" id="VIO99977.1"/>
    </source>
</evidence>
<gene>
    <name evidence="7" type="primary">Bm2631</name>
    <name evidence="7" type="ORF">BM_BM2631</name>
</gene>
<dbReference type="SMART" id="SM00322">
    <property type="entry name" value="KH"/>
    <property type="match status" value="4"/>
</dbReference>
<evidence type="ECO:0000256" key="5">
    <source>
        <dbReference type="SAM" id="MobiDB-lite"/>
    </source>
</evidence>
<dbReference type="AlphaFoldDB" id="A0A4E9FW43"/>
<dbReference type="GO" id="GO:0005634">
    <property type="term" value="C:nucleus"/>
    <property type="evidence" value="ECO:0007669"/>
    <property type="project" value="UniProtKB-SubCell"/>
</dbReference>
<dbReference type="EMBL" id="CAAKNF010000006">
    <property type="protein sequence ID" value="VIO99977.1"/>
    <property type="molecule type" value="Genomic_DNA"/>
</dbReference>
<dbReference type="InterPro" id="IPR036188">
    <property type="entry name" value="FAD/NAD-bd_sf"/>
</dbReference>
<reference evidence="7" key="1">
    <citation type="submission" date="2019-04" db="EMBL/GenBank/DDBJ databases">
        <authorList>
            <person name="Howe K."/>
            <person name="Paulini M."/>
            <person name="Williams G."/>
        </authorList>
    </citation>
    <scope>NUCLEOTIDE SEQUENCE [LARGE SCALE GENOMIC DNA]</scope>
    <source>
        <strain evidence="7">FR3</strain>
    </source>
</reference>
<dbReference type="Gene3D" id="3.50.50.60">
    <property type="entry name" value="FAD/NAD(P)-binding domain"/>
    <property type="match status" value="1"/>
</dbReference>
<organism evidence="7">
    <name type="scientific">Brugia malayi</name>
    <name type="common">Filarial nematode worm</name>
    <dbReference type="NCBI Taxonomy" id="6279"/>
    <lineage>
        <taxon>Eukaryota</taxon>
        <taxon>Metazoa</taxon>
        <taxon>Ecdysozoa</taxon>
        <taxon>Nematoda</taxon>
        <taxon>Chromadorea</taxon>
        <taxon>Rhabditida</taxon>
        <taxon>Spirurina</taxon>
        <taxon>Spiruromorpha</taxon>
        <taxon>Filarioidea</taxon>
        <taxon>Onchocercidae</taxon>
        <taxon>Brugia</taxon>
    </lineage>
</organism>
<proteinExistence type="predicted"/>
<dbReference type="InterPro" id="IPR015096">
    <property type="entry name" value="FUBP_C"/>
</dbReference>
<dbReference type="OrthoDB" id="5204190at2759"/>
<dbReference type="CDD" id="cd22399">
    <property type="entry name" value="KH-I_FUBP_rpt4"/>
    <property type="match status" value="1"/>
</dbReference>
<dbReference type="Pfam" id="PF00013">
    <property type="entry name" value="KH_1"/>
    <property type="match status" value="4"/>
</dbReference>
<dbReference type="PROSITE" id="PS50084">
    <property type="entry name" value="KH_TYPE_1"/>
    <property type="match status" value="4"/>
</dbReference>
<evidence type="ECO:0000259" key="6">
    <source>
        <dbReference type="SMART" id="SM00322"/>
    </source>
</evidence>
<evidence type="ECO:0000256" key="2">
    <source>
        <dbReference type="ARBA" id="ARBA00022737"/>
    </source>
</evidence>
<dbReference type="GeneID" id="6096388"/>
<dbReference type="CDD" id="cd22398">
    <property type="entry name" value="KH-I_FUBP_rpt3"/>
    <property type="match status" value="1"/>
</dbReference>
<feature type="domain" description="K Homology" evidence="6">
    <location>
        <begin position="532"/>
        <end position="603"/>
    </location>
</feature>
<dbReference type="InterPro" id="IPR027477">
    <property type="entry name" value="Succ_DH/fumarate_Rdtase_cat_sf"/>
</dbReference>
<name>A0A4E9FW43_BRUMA</name>
<keyword evidence="4" id="KW-0694">RNA-binding</keyword>
<evidence type="ECO:0000256" key="4">
    <source>
        <dbReference type="PROSITE-ProRule" id="PRU00117"/>
    </source>
</evidence>
<dbReference type="CDD" id="cd22397">
    <property type="entry name" value="KH-I_FUBP_rpt2"/>
    <property type="match status" value="1"/>
</dbReference>
<feature type="compositionally biased region" description="Low complexity" evidence="5">
    <location>
        <begin position="701"/>
        <end position="719"/>
    </location>
</feature>
<dbReference type="InterPro" id="IPR036612">
    <property type="entry name" value="KH_dom_type_1_sf"/>
</dbReference>
<keyword evidence="2" id="KW-0677">Repeat</keyword>
<dbReference type="SUPFAM" id="SSF54791">
    <property type="entry name" value="Eukaryotic type KH-domain (KH-domain type I)"/>
    <property type="match status" value="4"/>
</dbReference>
<comment type="subcellular location">
    <subcellularLocation>
        <location evidence="1">Nucleus</location>
    </subcellularLocation>
</comment>
<dbReference type="InterPro" id="IPR004087">
    <property type="entry name" value="KH_dom"/>
</dbReference>
<evidence type="ECO:0000256" key="1">
    <source>
        <dbReference type="ARBA" id="ARBA00004123"/>
    </source>
</evidence>
<feature type="domain" description="K Homology" evidence="6">
    <location>
        <begin position="360"/>
        <end position="432"/>
    </location>
</feature>
<feature type="compositionally biased region" description="Polar residues" evidence="5">
    <location>
        <begin position="214"/>
        <end position="228"/>
    </location>
</feature>
<feature type="domain" description="K Homology" evidence="6">
    <location>
        <begin position="259"/>
        <end position="336"/>
    </location>
</feature>
<dbReference type="Gene3D" id="3.30.1370.10">
    <property type="entry name" value="K Homology domain, type 1"/>
    <property type="match status" value="4"/>
</dbReference>
<dbReference type="PANTHER" id="PTHR10288">
    <property type="entry name" value="KH DOMAIN CONTAINING RNA BINDING PROTEIN"/>
    <property type="match status" value="1"/>
</dbReference>
<dbReference type="KEGG" id="bmy:BM_BM2631"/>
<accession>A0A4E9FW43</accession>
<sequence length="811" mass="86922">MVVLATDGFSCDYSKEDSVLQEFGPEKADFPTTNSPWAIGRGVKMARTMDAVLVDMHNVQIHPTAFVRKIQQQRRNFLPRKFSEERVPFAKQQRIGALDHITDKILKFCAKNEKAGAHTAFMVMDDQQFDIFDEVPNYMGIQSSKLKEVLDKITNILNYFCLSSLNSIDGCCRGMSTGIISTDAIQDALQRAKELAASSHSNPQKRPNSDDSSNRTVSNQKVNITGNTMDMGGSMQISTLGGPGHVAAGGMPPVGGVGEVVMETMEVPDHCVGLGMVDVFCMIGRGGEQISQIQSQTNCRVQMSPESDGNNVRQCTLQGSKMSVDRARAMINEVIARAGNRPPPNRAGHFDGGIPVGTGRQITQEMFIPGAKCGLVIGKGGETIKNIQEQTGVKMVMIQENQESGGQPKPLRITGDPEKVENARRMVEEILQSREDHPPGHFGFPGSFGISGGQRSIGEVIVPRASVGMIIGKGGETIKRLAAESGAKIQFKPDNDQTAQERCAVIQGTAEQIAKATQFISELVKKSGAAGGAEMFYMHVPSNKTGLVIGKGGETIKQICAESGAHVELSRDPPPNASEKVFIIKGTPYQIHHAQHIIRIKVGDIAPGTPVPQFHGQGGPGAGGDAFGVGHNTVSSAPQGYGNGNAQFAGAGIGGQAGAQWNTTFGHQQSDPGQAAWNQQYYGQQGQQQPGYQQGAYATQYQQPAQLQPQPAQTSAAPAVNPQTGQPDYSAQWAEYYRSMGMHEQAAVIENQLKQNAAAAAVAAQQPAAQARPQQPGYGVYGAQPITAQNQFSYGTPQAQPQGGYQFQQQY</sequence>
<dbReference type="Gene3D" id="3.90.700.10">
    <property type="entry name" value="Succinate dehydrogenase/fumarate reductase flavoprotein, catalytic domain"/>
    <property type="match status" value="1"/>
</dbReference>